<name>A0ACC1JI82_9FUNG</name>
<accession>A0ACC1JI82</accession>
<organism evidence="1 2">
    <name type="scientific">Coemansia nantahalensis</name>
    <dbReference type="NCBI Taxonomy" id="2789366"/>
    <lineage>
        <taxon>Eukaryota</taxon>
        <taxon>Fungi</taxon>
        <taxon>Fungi incertae sedis</taxon>
        <taxon>Zoopagomycota</taxon>
        <taxon>Kickxellomycotina</taxon>
        <taxon>Kickxellomycetes</taxon>
        <taxon>Kickxellales</taxon>
        <taxon>Kickxellaceae</taxon>
        <taxon>Coemansia</taxon>
    </lineage>
</organism>
<dbReference type="EMBL" id="JANBUJ010004254">
    <property type="protein sequence ID" value="KAJ2757997.1"/>
    <property type="molecule type" value="Genomic_DNA"/>
</dbReference>
<protein>
    <submittedName>
        <fullName evidence="1">Uncharacterized protein</fullName>
    </submittedName>
</protein>
<evidence type="ECO:0000313" key="2">
    <source>
        <dbReference type="Proteomes" id="UP001140234"/>
    </source>
</evidence>
<comment type="caution">
    <text evidence="1">The sequence shown here is derived from an EMBL/GenBank/DDBJ whole genome shotgun (WGS) entry which is preliminary data.</text>
</comment>
<dbReference type="Proteomes" id="UP001140234">
    <property type="component" value="Unassembled WGS sequence"/>
</dbReference>
<sequence>ILAADEWAELVYAIRPDALARAAVVKEKSPLSFELRLRDSHRFAYVHRERWAAVKRHWGRHPEIEEHPTKHAFLTRPRTARKW</sequence>
<keyword evidence="2" id="KW-1185">Reference proteome</keyword>
<gene>
    <name evidence="1" type="ORF">IWQ57_006947</name>
</gene>
<proteinExistence type="predicted"/>
<reference evidence="1" key="1">
    <citation type="submission" date="2022-07" db="EMBL/GenBank/DDBJ databases">
        <title>Phylogenomic reconstructions and comparative analyses of Kickxellomycotina fungi.</title>
        <authorList>
            <person name="Reynolds N.K."/>
            <person name="Stajich J.E."/>
            <person name="Barry K."/>
            <person name="Grigoriev I.V."/>
            <person name="Crous P."/>
            <person name="Smith M.E."/>
        </authorList>
    </citation>
    <scope>NUCLEOTIDE SEQUENCE</scope>
    <source>
        <strain evidence="1">CBS 109366</strain>
    </source>
</reference>
<evidence type="ECO:0000313" key="1">
    <source>
        <dbReference type="EMBL" id="KAJ2757997.1"/>
    </source>
</evidence>
<feature type="non-terminal residue" evidence="1">
    <location>
        <position position="1"/>
    </location>
</feature>